<keyword evidence="2" id="KW-0472">Membrane</keyword>
<reference evidence="4 5" key="1">
    <citation type="submission" date="2019-02" db="EMBL/GenBank/DDBJ databases">
        <title>Deep-cultivation of Planctomycetes and their phenomic and genomic characterization uncovers novel biology.</title>
        <authorList>
            <person name="Wiegand S."/>
            <person name="Jogler M."/>
            <person name="Boedeker C."/>
            <person name="Pinto D."/>
            <person name="Vollmers J."/>
            <person name="Rivas-Marin E."/>
            <person name="Kohn T."/>
            <person name="Peeters S.H."/>
            <person name="Heuer A."/>
            <person name="Rast P."/>
            <person name="Oberbeckmann S."/>
            <person name="Bunk B."/>
            <person name="Jeske O."/>
            <person name="Meyerdierks A."/>
            <person name="Storesund J.E."/>
            <person name="Kallscheuer N."/>
            <person name="Luecker S."/>
            <person name="Lage O.M."/>
            <person name="Pohl T."/>
            <person name="Merkel B.J."/>
            <person name="Hornburger P."/>
            <person name="Mueller R.-W."/>
            <person name="Bruemmer F."/>
            <person name="Labrenz M."/>
            <person name="Spormann A.M."/>
            <person name="Op den Camp H."/>
            <person name="Overmann J."/>
            <person name="Amann R."/>
            <person name="Jetten M.S.M."/>
            <person name="Mascher T."/>
            <person name="Medema M.H."/>
            <person name="Devos D.P."/>
            <person name="Kaster A.-K."/>
            <person name="Ovreas L."/>
            <person name="Rohde M."/>
            <person name="Galperin M.Y."/>
            <person name="Jogler C."/>
        </authorList>
    </citation>
    <scope>NUCLEOTIDE SEQUENCE [LARGE SCALE GENOMIC DNA]</scope>
    <source>
        <strain evidence="4 5">V6</strain>
    </source>
</reference>
<sequence>MTIEWFCKRDAEEQGPYTFRELVDMIREEKLTPDTQVRPHYLDDWQRADSVVGLYYMARKDPEPDPVATETDSEVSAELADAEDLDTFLAGSDETETEADPQAHQPGWLRRLLSLRNSKIPPVPVNTDYAGSRSTAETAAVDSDAETDQIDSTDSPLDESDEEADTGAYSDETWSTTVRAAVERVDARAPKQEEEEAPRQIVPAVSLSFLSSPRFKLALFVVAVILCMSAGTVGMVSWLGKGQFYFPFVGPVSPLLFAAYTAGGLLTIAVLSPLLLIISTSFLRWAFKVGTALAASGIVAYYLLNWNKQQSLVFPSQKDAEAKLIFPLIGECSAFSYWMYFADAVIIVAVLTYIAAWLLESRADEL</sequence>
<evidence type="ECO:0000256" key="1">
    <source>
        <dbReference type="SAM" id="MobiDB-lite"/>
    </source>
</evidence>
<feature type="domain" description="GYF" evidence="3">
    <location>
        <begin position="5"/>
        <end position="53"/>
    </location>
</feature>
<dbReference type="InterPro" id="IPR025640">
    <property type="entry name" value="GYF_2"/>
</dbReference>
<keyword evidence="2" id="KW-1133">Transmembrane helix</keyword>
<dbReference type="AlphaFoldDB" id="A0A517WAD5"/>
<dbReference type="Pfam" id="PF14237">
    <property type="entry name" value="GYF_2"/>
    <property type="match status" value="1"/>
</dbReference>
<feature type="transmembrane region" description="Helical" evidence="2">
    <location>
        <begin position="285"/>
        <end position="304"/>
    </location>
</feature>
<protein>
    <recommendedName>
        <fullName evidence="3">GYF domain-containing protein</fullName>
    </recommendedName>
</protein>
<feature type="region of interest" description="Disordered" evidence="1">
    <location>
        <begin position="121"/>
        <end position="173"/>
    </location>
</feature>
<proteinExistence type="predicted"/>
<dbReference type="EMBL" id="CP036347">
    <property type="protein sequence ID" value="QDU02218.1"/>
    <property type="molecule type" value="Genomic_DNA"/>
</dbReference>
<feature type="transmembrane region" description="Helical" evidence="2">
    <location>
        <begin position="337"/>
        <end position="359"/>
    </location>
</feature>
<accession>A0A517WAD5</accession>
<gene>
    <name evidence="4" type="ORF">V6x_19200</name>
</gene>
<name>A0A517WAD5_9PLAN</name>
<dbReference type="RefSeq" id="WP_145038830.1">
    <property type="nucleotide sequence ID" value="NZ_CP036347.1"/>
</dbReference>
<feature type="transmembrane region" description="Helical" evidence="2">
    <location>
        <begin position="257"/>
        <end position="278"/>
    </location>
</feature>
<evidence type="ECO:0000313" key="5">
    <source>
        <dbReference type="Proteomes" id="UP000320722"/>
    </source>
</evidence>
<evidence type="ECO:0000313" key="4">
    <source>
        <dbReference type="EMBL" id="QDU02218.1"/>
    </source>
</evidence>
<feature type="compositionally biased region" description="Acidic residues" evidence="1">
    <location>
        <begin position="143"/>
        <end position="165"/>
    </location>
</feature>
<keyword evidence="2" id="KW-0812">Transmembrane</keyword>
<dbReference type="Proteomes" id="UP000320722">
    <property type="component" value="Chromosome"/>
</dbReference>
<evidence type="ECO:0000256" key="2">
    <source>
        <dbReference type="SAM" id="Phobius"/>
    </source>
</evidence>
<evidence type="ECO:0000259" key="3">
    <source>
        <dbReference type="Pfam" id="PF14237"/>
    </source>
</evidence>
<feature type="transmembrane region" description="Helical" evidence="2">
    <location>
        <begin position="217"/>
        <end position="237"/>
    </location>
</feature>
<organism evidence="4 5">
    <name type="scientific">Gimesia chilikensis</name>
    <dbReference type="NCBI Taxonomy" id="2605989"/>
    <lineage>
        <taxon>Bacteria</taxon>
        <taxon>Pseudomonadati</taxon>
        <taxon>Planctomycetota</taxon>
        <taxon>Planctomycetia</taxon>
        <taxon>Planctomycetales</taxon>
        <taxon>Planctomycetaceae</taxon>
        <taxon>Gimesia</taxon>
    </lineage>
</organism>